<comment type="caution">
    <text evidence="1">The sequence shown here is derived from an EMBL/GenBank/DDBJ whole genome shotgun (WGS) entry which is preliminary data.</text>
</comment>
<dbReference type="AlphaFoldDB" id="A0A7J4J0Y5"/>
<gene>
    <name evidence="1" type="ORF">HA254_05745</name>
</gene>
<evidence type="ECO:0000313" key="2">
    <source>
        <dbReference type="Proteomes" id="UP000565078"/>
    </source>
</evidence>
<accession>A0A7J4J0Y5</accession>
<evidence type="ECO:0000313" key="1">
    <source>
        <dbReference type="EMBL" id="HIH10139.1"/>
    </source>
</evidence>
<proteinExistence type="predicted"/>
<organism evidence="1 2">
    <name type="scientific">Candidatus Iainarchaeum sp</name>
    <dbReference type="NCBI Taxonomy" id="3101447"/>
    <lineage>
        <taxon>Archaea</taxon>
        <taxon>Candidatus Iainarchaeota</taxon>
        <taxon>Candidatus Iainarchaeia</taxon>
        <taxon>Candidatus Iainarchaeales</taxon>
        <taxon>Candidatus Iainarchaeaceae</taxon>
        <taxon>Candidatus Iainarchaeum</taxon>
    </lineage>
</organism>
<dbReference type="Proteomes" id="UP000565078">
    <property type="component" value="Unassembled WGS sequence"/>
</dbReference>
<reference evidence="2" key="1">
    <citation type="journal article" date="2020" name="bioRxiv">
        <title>A rank-normalized archaeal taxonomy based on genome phylogeny resolves widespread incomplete and uneven classifications.</title>
        <authorList>
            <person name="Rinke C."/>
            <person name="Chuvochina M."/>
            <person name="Mussig A.J."/>
            <person name="Chaumeil P.-A."/>
            <person name="Waite D.W."/>
            <person name="Whitman W.B."/>
            <person name="Parks D.H."/>
            <person name="Hugenholtz P."/>
        </authorList>
    </citation>
    <scope>NUCLEOTIDE SEQUENCE [LARGE SCALE GENOMIC DNA]</scope>
</reference>
<name>A0A7J4J0Y5_9ARCH</name>
<dbReference type="EMBL" id="DUGC01000090">
    <property type="protein sequence ID" value="HIH10139.1"/>
    <property type="molecule type" value="Genomic_DNA"/>
</dbReference>
<protein>
    <submittedName>
        <fullName evidence="1">Uncharacterized protein</fullName>
    </submittedName>
</protein>
<sequence>MNPDEVARQLVIRHPGHSLEEVKRAYFPSRSSFAIGNFTGASRQQILERITQMNAHAERGREHARRINTTPGFLEAQSERMRRLNADPKFLAAATERIRKFNADPKFAKANVDRSRTRMHRLWAPGGTLHGLWANPEIARLMSEQAREQMRKLNADPQFKKANAERSSERMRKLHQDPQFAKANAQRAREIMRRLWENPLFRKKLSRGLSRYWANYRMNLIDAMEQMGAEHGGYTYEEETGPRKGAYGGKIKTRIATTSPDIVENRVLERERRQVINEALKQLTKQEYQTIATMFGFNDYPILLDGSDKQVAKTLQSALKKLAQNKQLQELH</sequence>